<comment type="subcellular location">
    <subcellularLocation>
        <location evidence="1">Golgi apparatus membrane</location>
        <topology evidence="1">Peripheral membrane protein</topology>
    </subcellularLocation>
</comment>
<dbReference type="GO" id="GO:0017119">
    <property type="term" value="C:Golgi transport complex"/>
    <property type="evidence" value="ECO:0007669"/>
    <property type="project" value="InterPro"/>
</dbReference>
<evidence type="ECO:0000256" key="5">
    <source>
        <dbReference type="ARBA" id="ARBA00022927"/>
    </source>
</evidence>
<organism evidence="9 10">
    <name type="scientific">Apostasia shenzhenica</name>
    <dbReference type="NCBI Taxonomy" id="1088818"/>
    <lineage>
        <taxon>Eukaryota</taxon>
        <taxon>Viridiplantae</taxon>
        <taxon>Streptophyta</taxon>
        <taxon>Embryophyta</taxon>
        <taxon>Tracheophyta</taxon>
        <taxon>Spermatophyta</taxon>
        <taxon>Magnoliopsida</taxon>
        <taxon>Liliopsida</taxon>
        <taxon>Asparagales</taxon>
        <taxon>Orchidaceae</taxon>
        <taxon>Apostasioideae</taxon>
        <taxon>Apostasia</taxon>
    </lineage>
</organism>
<keyword evidence="7" id="KW-0472">Membrane</keyword>
<evidence type="ECO:0000256" key="8">
    <source>
        <dbReference type="SAM" id="Coils"/>
    </source>
</evidence>
<sequence>MRSPTRPTAESPAATPATAVAGIRDAESLFRTKPISEIRAIEAATRREIEQKKEELRQLVGKSYRDLIDSADSIIQMRSSCDSISANLSGIDAALRSLSSASSAIASPCRPPDPVRAKIYGIASRVKYLVDTPENIWGCLDESMLLEASGRYVRAREVHDLIFSSSADPDVLSRFPLLQHQWQIVDSFKAQISQRSRERLLERGLTVDAYADALSAAATIDDLKPKQALDIFLDSRRSWILQKLVITAADDGPVSSASVLCDIVRTVRASLGQVGQLFRPALNEMPLFYKMVLGSPPGTQLFGGIPNPEEEVKLWKTHREKLESEMILLEPELVSQACSSWLLSCCDEMFVELSNRERLIHSIPNGDGLAAAENMVHEALDGKEGLEGSLEEWLKVVFGSDIKSPWKQLCGLILKNGMDILEDRMEEALLLRMKEIVRSGFEELRGEVNIKGSVAAIKVGPDCSNGFSEYLKRSSRGGGVWFSELNPKRVGLAHNFKAVADENDFRSCLSAYFGPEVGRIRDLVDTRCQFILNDLLSFVESHNATQRLKELAPYIQDKCHKFMSDLLGDLEQELHRLSVSLGNRHKKDYQPHVIIERSLFLGRLLYALRNHSSHVPLILGSPRQWVKEISGPAYSCSTSPLSKQSKEFFNLQVSFSPRRSSFDFPASPGRYSLDITRKQAFSAAAALFPVDNSTNLKLDELSRRLQDLCIKAHGLWINWFSNELSIILSKNLNQDDALSSTNALRGWEVTVIKQEEATEGPSEIQITLPSMPSQYIISFLFQACKEVHKVGGHVLYKDILQNFAHVLLQKAIVEVPVEQLSAKTVRFTVLPNEVILGEPSLDAVSFGVGTDGSEVGELTSSTGRLSLRERGVMVVGIYENFLSAVQPLGSHVSEKGVLQVLLDLRFCADVLSGGKDSNSIRVELPHLRKRADFQSNFAIVDTVMTLIQRFSEKLDPIDWAT</sequence>
<dbReference type="GO" id="GO:0015031">
    <property type="term" value="P:protein transport"/>
    <property type="evidence" value="ECO:0007669"/>
    <property type="project" value="UniProtKB-KW"/>
</dbReference>
<dbReference type="Pfam" id="PF08700">
    <property type="entry name" value="VPS51_Exo84_N"/>
    <property type="match status" value="1"/>
</dbReference>
<comment type="similarity">
    <text evidence="2">Belongs to the COG1 family.</text>
</comment>
<keyword evidence="5" id="KW-0653">Protein transport</keyword>
<keyword evidence="6" id="KW-0333">Golgi apparatus</keyword>
<name>A0A2I0BCP1_9ASPA</name>
<dbReference type="PANTHER" id="PTHR31658:SF0">
    <property type="entry name" value="CONSERVED OLIGOMERIC GOLGI COMPLEX SUBUNIT 1"/>
    <property type="match status" value="1"/>
</dbReference>
<dbReference type="InterPro" id="IPR033370">
    <property type="entry name" value="COG1"/>
</dbReference>
<evidence type="ECO:0000256" key="4">
    <source>
        <dbReference type="ARBA" id="ARBA00022448"/>
    </source>
</evidence>
<evidence type="ECO:0000256" key="6">
    <source>
        <dbReference type="ARBA" id="ARBA00023034"/>
    </source>
</evidence>
<keyword evidence="4" id="KW-0813">Transport</keyword>
<dbReference type="STRING" id="1088818.A0A2I0BCP1"/>
<gene>
    <name evidence="9" type="ORF">AXF42_Ash005902</name>
</gene>
<evidence type="ECO:0000256" key="1">
    <source>
        <dbReference type="ARBA" id="ARBA00004395"/>
    </source>
</evidence>
<evidence type="ECO:0000256" key="3">
    <source>
        <dbReference type="ARBA" id="ARBA00020978"/>
    </source>
</evidence>
<dbReference type="AlphaFoldDB" id="A0A2I0BCP1"/>
<evidence type="ECO:0000313" key="9">
    <source>
        <dbReference type="EMBL" id="PKA65568.1"/>
    </source>
</evidence>
<protein>
    <recommendedName>
        <fullName evidence="3">Conserved oligomeric Golgi complex subunit 1</fullName>
    </recommendedName>
</protein>
<reference evidence="9 10" key="1">
    <citation type="journal article" date="2017" name="Nature">
        <title>The Apostasia genome and the evolution of orchids.</title>
        <authorList>
            <person name="Zhang G.Q."/>
            <person name="Liu K.W."/>
            <person name="Li Z."/>
            <person name="Lohaus R."/>
            <person name="Hsiao Y.Y."/>
            <person name="Niu S.C."/>
            <person name="Wang J.Y."/>
            <person name="Lin Y.C."/>
            <person name="Xu Q."/>
            <person name="Chen L.J."/>
            <person name="Yoshida K."/>
            <person name="Fujiwara S."/>
            <person name="Wang Z.W."/>
            <person name="Zhang Y.Q."/>
            <person name="Mitsuda N."/>
            <person name="Wang M."/>
            <person name="Liu G.H."/>
            <person name="Pecoraro L."/>
            <person name="Huang H.X."/>
            <person name="Xiao X.J."/>
            <person name="Lin M."/>
            <person name="Wu X.Y."/>
            <person name="Wu W.L."/>
            <person name="Chen Y.Y."/>
            <person name="Chang S.B."/>
            <person name="Sakamoto S."/>
            <person name="Ohme-Takagi M."/>
            <person name="Yagi M."/>
            <person name="Zeng S.J."/>
            <person name="Shen C.Y."/>
            <person name="Yeh C.M."/>
            <person name="Luo Y.B."/>
            <person name="Tsai W.C."/>
            <person name="Van de Peer Y."/>
            <person name="Liu Z.J."/>
        </authorList>
    </citation>
    <scope>NUCLEOTIDE SEQUENCE [LARGE SCALE GENOMIC DNA]</scope>
    <source>
        <strain evidence="10">cv. Shenzhen</strain>
        <tissue evidence="9">Stem</tissue>
    </source>
</reference>
<dbReference type="GO" id="GO:0000139">
    <property type="term" value="C:Golgi membrane"/>
    <property type="evidence" value="ECO:0007669"/>
    <property type="project" value="UniProtKB-SubCell"/>
</dbReference>
<proteinExistence type="inferred from homology"/>
<keyword evidence="8" id="KW-0175">Coiled coil</keyword>
<evidence type="ECO:0000256" key="2">
    <source>
        <dbReference type="ARBA" id="ARBA00006653"/>
    </source>
</evidence>
<dbReference type="Proteomes" id="UP000236161">
    <property type="component" value="Unassembled WGS sequence"/>
</dbReference>
<dbReference type="GO" id="GO:0006891">
    <property type="term" value="P:intra-Golgi vesicle-mediated transport"/>
    <property type="evidence" value="ECO:0007669"/>
    <property type="project" value="InterPro"/>
</dbReference>
<evidence type="ECO:0000256" key="7">
    <source>
        <dbReference type="ARBA" id="ARBA00023136"/>
    </source>
</evidence>
<keyword evidence="10" id="KW-1185">Reference proteome</keyword>
<feature type="coiled-coil region" evidence="8">
    <location>
        <begin position="35"/>
        <end position="62"/>
    </location>
</feature>
<dbReference type="OrthoDB" id="46189at2759"/>
<accession>A0A2I0BCP1</accession>
<dbReference type="PANTHER" id="PTHR31658">
    <property type="entry name" value="CONSERVED OLIGOMERIC GOLGI COMPLEX SUBUNIT 1"/>
    <property type="match status" value="1"/>
</dbReference>
<dbReference type="EMBL" id="KZ451895">
    <property type="protein sequence ID" value="PKA65568.1"/>
    <property type="molecule type" value="Genomic_DNA"/>
</dbReference>
<evidence type="ECO:0000313" key="10">
    <source>
        <dbReference type="Proteomes" id="UP000236161"/>
    </source>
</evidence>